<feature type="domain" description="DUF6594" evidence="2">
    <location>
        <begin position="28"/>
        <end position="238"/>
    </location>
</feature>
<name>A0A0C3GZG9_OIDMZ</name>
<evidence type="ECO:0000313" key="3">
    <source>
        <dbReference type="EMBL" id="KIM96549.1"/>
    </source>
</evidence>
<keyword evidence="4" id="KW-1185">Reference proteome</keyword>
<accession>A0A0C3GZG9</accession>
<gene>
    <name evidence="3" type="ORF">OIDMADRAFT_148366</name>
</gene>
<evidence type="ECO:0000256" key="1">
    <source>
        <dbReference type="SAM" id="Phobius"/>
    </source>
</evidence>
<dbReference type="EMBL" id="KN832884">
    <property type="protein sequence ID" value="KIM96549.1"/>
    <property type="molecule type" value="Genomic_DNA"/>
</dbReference>
<keyword evidence="1" id="KW-0812">Transmembrane</keyword>
<dbReference type="InParanoid" id="A0A0C3GZG9"/>
<dbReference type="OrthoDB" id="3546297at2759"/>
<dbReference type="InterPro" id="IPR046529">
    <property type="entry name" value="DUF6594"/>
</dbReference>
<protein>
    <recommendedName>
        <fullName evidence="2">DUF6594 domain-containing protein</fullName>
    </recommendedName>
</protein>
<reference evidence="3 4" key="1">
    <citation type="submission" date="2014-04" db="EMBL/GenBank/DDBJ databases">
        <authorList>
            <consortium name="DOE Joint Genome Institute"/>
            <person name="Kuo A."/>
            <person name="Martino E."/>
            <person name="Perotto S."/>
            <person name="Kohler A."/>
            <person name="Nagy L.G."/>
            <person name="Floudas D."/>
            <person name="Copeland A."/>
            <person name="Barry K.W."/>
            <person name="Cichocki N."/>
            <person name="Veneault-Fourrey C."/>
            <person name="LaButti K."/>
            <person name="Lindquist E.A."/>
            <person name="Lipzen A."/>
            <person name="Lundell T."/>
            <person name="Morin E."/>
            <person name="Murat C."/>
            <person name="Sun H."/>
            <person name="Tunlid A."/>
            <person name="Henrissat B."/>
            <person name="Grigoriev I.V."/>
            <person name="Hibbett D.S."/>
            <person name="Martin F."/>
            <person name="Nordberg H.P."/>
            <person name="Cantor M.N."/>
            <person name="Hua S.X."/>
        </authorList>
    </citation>
    <scope>NUCLEOTIDE SEQUENCE [LARGE SCALE GENOMIC DNA]</scope>
    <source>
        <strain evidence="3 4">Zn</strain>
    </source>
</reference>
<dbReference type="AlphaFoldDB" id="A0A0C3GZG9"/>
<dbReference type="HOGENOM" id="CLU_088632_0_0_1"/>
<evidence type="ECO:0000259" key="2">
    <source>
        <dbReference type="Pfam" id="PF20237"/>
    </source>
</evidence>
<dbReference type="STRING" id="913774.A0A0C3GZG9"/>
<dbReference type="PANTHER" id="PTHR34502">
    <property type="entry name" value="DUF6594 DOMAIN-CONTAINING PROTEIN-RELATED"/>
    <property type="match status" value="1"/>
</dbReference>
<keyword evidence="1" id="KW-0472">Membrane</keyword>
<dbReference type="PANTHER" id="PTHR34502:SF5">
    <property type="entry name" value="DUF6594 DOMAIN-CONTAINING PROTEIN"/>
    <property type="match status" value="1"/>
</dbReference>
<dbReference type="Proteomes" id="UP000054321">
    <property type="component" value="Unassembled WGS sequence"/>
</dbReference>
<evidence type="ECO:0000313" key="4">
    <source>
        <dbReference type="Proteomes" id="UP000054321"/>
    </source>
</evidence>
<feature type="transmembrane region" description="Helical" evidence="1">
    <location>
        <begin position="226"/>
        <end position="247"/>
    </location>
</feature>
<feature type="transmembrane region" description="Helical" evidence="1">
    <location>
        <begin position="200"/>
        <end position="219"/>
    </location>
</feature>
<keyword evidence="1" id="KW-1133">Transmembrane helix</keyword>
<organism evidence="3 4">
    <name type="scientific">Oidiodendron maius (strain Zn)</name>
    <dbReference type="NCBI Taxonomy" id="913774"/>
    <lineage>
        <taxon>Eukaryota</taxon>
        <taxon>Fungi</taxon>
        <taxon>Dikarya</taxon>
        <taxon>Ascomycota</taxon>
        <taxon>Pezizomycotina</taxon>
        <taxon>Leotiomycetes</taxon>
        <taxon>Leotiomycetes incertae sedis</taxon>
        <taxon>Myxotrichaceae</taxon>
        <taxon>Oidiodendron</taxon>
    </lineage>
</organism>
<feature type="transmembrane region" description="Helical" evidence="1">
    <location>
        <begin position="174"/>
        <end position="194"/>
    </location>
</feature>
<proteinExistence type="predicted"/>
<sequence length="248" mass="28008">MAFHESANQHNNPFVTEFHEQYSGKTYYQQLAQHLAKSTVAYPVCLDLRSLQWINLLHLQRDLLREYKQITDCGDTSEEQLHRIRKLVAEYSSALQAYEVMSQREVAPKNEPPLIYSVLFPGLAELNNKRSYPLSFRKLAKSKHALSDMKESTEQALREQQERTIWIIETRTRFVMAIIGGLMLIIPMLIMTLVPSRLTSILTVSISVLIFSILVAIASTAKPQEVLGATAAYAAVLVVFVGTSAPIN</sequence>
<dbReference type="Pfam" id="PF20237">
    <property type="entry name" value="DUF6594"/>
    <property type="match status" value="1"/>
</dbReference>
<reference evidence="4" key="2">
    <citation type="submission" date="2015-01" db="EMBL/GenBank/DDBJ databases">
        <title>Evolutionary Origins and Diversification of the Mycorrhizal Mutualists.</title>
        <authorList>
            <consortium name="DOE Joint Genome Institute"/>
            <consortium name="Mycorrhizal Genomics Consortium"/>
            <person name="Kohler A."/>
            <person name="Kuo A."/>
            <person name="Nagy L.G."/>
            <person name="Floudas D."/>
            <person name="Copeland A."/>
            <person name="Barry K.W."/>
            <person name="Cichocki N."/>
            <person name="Veneault-Fourrey C."/>
            <person name="LaButti K."/>
            <person name="Lindquist E.A."/>
            <person name="Lipzen A."/>
            <person name="Lundell T."/>
            <person name="Morin E."/>
            <person name="Murat C."/>
            <person name="Riley R."/>
            <person name="Ohm R."/>
            <person name="Sun H."/>
            <person name="Tunlid A."/>
            <person name="Henrissat B."/>
            <person name="Grigoriev I.V."/>
            <person name="Hibbett D.S."/>
            <person name="Martin F."/>
        </authorList>
    </citation>
    <scope>NUCLEOTIDE SEQUENCE [LARGE SCALE GENOMIC DNA]</scope>
    <source>
        <strain evidence="4">Zn</strain>
    </source>
</reference>